<dbReference type="GO" id="GO:0008137">
    <property type="term" value="F:NADH dehydrogenase (ubiquinone) activity"/>
    <property type="evidence" value="ECO:0007669"/>
    <property type="project" value="InterPro"/>
</dbReference>
<gene>
    <name evidence="4" type="ORF">CGZ94_09685</name>
</gene>
<dbReference type="EMBL" id="NMVO01000013">
    <property type="protein sequence ID" value="OYO13262.1"/>
    <property type="molecule type" value="Genomic_DNA"/>
</dbReference>
<organism evidence="4 5">
    <name type="scientific">Enemella evansiae</name>
    <dbReference type="NCBI Taxonomy" id="2016499"/>
    <lineage>
        <taxon>Bacteria</taxon>
        <taxon>Bacillati</taxon>
        <taxon>Actinomycetota</taxon>
        <taxon>Actinomycetes</taxon>
        <taxon>Propionibacteriales</taxon>
        <taxon>Propionibacteriaceae</taxon>
        <taxon>Enemella</taxon>
    </lineage>
</organism>
<dbReference type="InterPro" id="IPR001268">
    <property type="entry name" value="NADH_UbQ_OxRdtase_30kDa_su"/>
</dbReference>
<feature type="region of interest" description="Disordered" evidence="2">
    <location>
        <begin position="1"/>
        <end position="23"/>
    </location>
</feature>
<dbReference type="Gene3D" id="3.30.460.80">
    <property type="entry name" value="NADH:ubiquinone oxidoreductase, 30kDa subunit"/>
    <property type="match status" value="1"/>
</dbReference>
<evidence type="ECO:0000313" key="4">
    <source>
        <dbReference type="EMBL" id="OYO13262.1"/>
    </source>
</evidence>
<dbReference type="OrthoDB" id="3746692at2"/>
<protein>
    <submittedName>
        <fullName evidence="4">NADH-quinone oxidoreductase subunit C</fullName>
    </submittedName>
</protein>
<keyword evidence="5" id="KW-1185">Reference proteome</keyword>
<evidence type="ECO:0000256" key="1">
    <source>
        <dbReference type="ARBA" id="ARBA00007569"/>
    </source>
</evidence>
<dbReference type="PANTHER" id="PTHR10884:SF14">
    <property type="entry name" value="NADH DEHYDROGENASE [UBIQUINONE] IRON-SULFUR PROTEIN 3, MITOCHONDRIAL"/>
    <property type="match status" value="1"/>
</dbReference>
<proteinExistence type="inferred from homology"/>
<comment type="caution">
    <text evidence="4">The sequence shown here is derived from an EMBL/GenBank/DDBJ whole genome shotgun (WGS) entry which is preliminary data.</text>
</comment>
<evidence type="ECO:0000259" key="3">
    <source>
        <dbReference type="Pfam" id="PF00329"/>
    </source>
</evidence>
<comment type="similarity">
    <text evidence="1">Belongs to the complex I 30 kDa subunit family.</text>
</comment>
<feature type="domain" description="NADH:ubiquinone oxidoreductase 30kDa subunit" evidence="3">
    <location>
        <begin position="40"/>
        <end position="154"/>
    </location>
</feature>
<feature type="compositionally biased region" description="Basic residues" evidence="2">
    <location>
        <begin position="8"/>
        <end position="23"/>
    </location>
</feature>
<reference evidence="4 5" key="1">
    <citation type="submission" date="2017-07" db="EMBL/GenBank/DDBJ databases">
        <title>Draft whole genome sequences of clinical Proprionibacteriaceae strains.</title>
        <authorList>
            <person name="Bernier A.-M."/>
            <person name="Bernard K."/>
            <person name="Domingo M.-C."/>
        </authorList>
    </citation>
    <scope>NUCLEOTIDE SEQUENCE [LARGE SCALE GENOMIC DNA]</scope>
    <source>
        <strain evidence="4 5">NML 030167</strain>
    </source>
</reference>
<dbReference type="InterPro" id="IPR037232">
    <property type="entry name" value="NADH_quin_OxRdtase_su_C/D-like"/>
</dbReference>
<evidence type="ECO:0000256" key="2">
    <source>
        <dbReference type="SAM" id="MobiDB-lite"/>
    </source>
</evidence>
<accession>A0A255GCS9</accession>
<dbReference type="Proteomes" id="UP000215896">
    <property type="component" value="Unassembled WGS sequence"/>
</dbReference>
<name>A0A255GCS9_9ACTN</name>
<dbReference type="PANTHER" id="PTHR10884">
    <property type="entry name" value="NADH DEHYDROGENASE UBIQUINONE IRON-SULFUR PROTEIN 3"/>
    <property type="match status" value="1"/>
</dbReference>
<dbReference type="Pfam" id="PF00329">
    <property type="entry name" value="Complex1_30kDa"/>
    <property type="match status" value="1"/>
</dbReference>
<dbReference type="SUPFAM" id="SSF143243">
    <property type="entry name" value="Nqo5-like"/>
    <property type="match status" value="1"/>
</dbReference>
<feature type="region of interest" description="Disordered" evidence="2">
    <location>
        <begin position="158"/>
        <end position="217"/>
    </location>
</feature>
<evidence type="ECO:0000313" key="5">
    <source>
        <dbReference type="Proteomes" id="UP000215896"/>
    </source>
</evidence>
<sequence length="217" mass="23458">MSSSPAARPRRRPSATRSTRCARRPARGCRSMAEVEVRPVPPGEWVSAARAAAATGYAFFDWLDCVDEIGRAQEFRIVLQLLDRGSGASLRLETRVPRDEPVLGSLTEVFGGAAWAERELADLFGVRFTGGDPTSLLIEPRYGGHPLRKDEVLGARAAASWPGAKEPGETGAASRRRMVPPGVPDPEVWGDRDPAAPPPTPDEIAVSAQGGRVRRRR</sequence>
<dbReference type="AlphaFoldDB" id="A0A255GCS9"/>